<keyword evidence="10" id="KW-1185">Reference proteome</keyword>
<dbReference type="GeneID" id="98307299"/>
<reference evidence="9 10" key="1">
    <citation type="journal article" date="2015" name="Genome Announc.">
        <title>Expanding the biotechnology potential of lactobacilli through comparative genomics of 213 strains and associated genera.</title>
        <authorList>
            <person name="Sun Z."/>
            <person name="Harris H.M."/>
            <person name="McCann A."/>
            <person name="Guo C."/>
            <person name="Argimon S."/>
            <person name="Zhang W."/>
            <person name="Yang X."/>
            <person name="Jeffery I.B."/>
            <person name="Cooney J.C."/>
            <person name="Kagawa T.F."/>
            <person name="Liu W."/>
            <person name="Song Y."/>
            <person name="Salvetti E."/>
            <person name="Wrobel A."/>
            <person name="Rasinkangas P."/>
            <person name="Parkhill J."/>
            <person name="Rea M.C."/>
            <person name="O'Sullivan O."/>
            <person name="Ritari J."/>
            <person name="Douillard F.P."/>
            <person name="Paul Ross R."/>
            <person name="Yang R."/>
            <person name="Briner A.E."/>
            <person name="Felis G.E."/>
            <person name="de Vos W.M."/>
            <person name="Barrangou R."/>
            <person name="Klaenhammer T.R."/>
            <person name="Caufield P.W."/>
            <person name="Cui Y."/>
            <person name="Zhang H."/>
            <person name="O'Toole P.W."/>
        </authorList>
    </citation>
    <scope>NUCLEOTIDE SEQUENCE [LARGE SCALE GENOMIC DNA]</scope>
    <source>
        <strain evidence="9 10">DSM 16230</strain>
    </source>
</reference>
<dbReference type="PATRIC" id="fig|1423801.4.peg.2419"/>
<evidence type="ECO:0000256" key="7">
    <source>
        <dbReference type="SAM" id="MobiDB-lite"/>
    </source>
</evidence>
<dbReference type="SUPFAM" id="SSF52540">
    <property type="entry name" value="P-loop containing nucleoside triphosphate hydrolases"/>
    <property type="match status" value="1"/>
</dbReference>
<name>A0A0R1V888_9LACO</name>
<keyword evidence="3 6" id="KW-0067">ATP-binding</keyword>
<evidence type="ECO:0000256" key="4">
    <source>
        <dbReference type="ARBA" id="ARBA00023125"/>
    </source>
</evidence>
<dbReference type="Gene3D" id="3.40.50.300">
    <property type="entry name" value="P-loop containing nucleotide triphosphate hydrolases"/>
    <property type="match status" value="1"/>
</dbReference>
<keyword evidence="9" id="KW-0132">Cell division</keyword>
<dbReference type="Gene3D" id="3.30.980.40">
    <property type="match status" value="1"/>
</dbReference>
<dbReference type="PROSITE" id="PS50901">
    <property type="entry name" value="FTSK"/>
    <property type="match status" value="1"/>
</dbReference>
<evidence type="ECO:0000313" key="10">
    <source>
        <dbReference type="Proteomes" id="UP000051166"/>
    </source>
</evidence>
<feature type="compositionally biased region" description="Polar residues" evidence="7">
    <location>
        <begin position="124"/>
        <end position="140"/>
    </location>
</feature>
<feature type="region of interest" description="Disordered" evidence="7">
    <location>
        <begin position="279"/>
        <end position="298"/>
    </location>
</feature>
<dbReference type="RefSeq" id="WP_056959877.1">
    <property type="nucleotide sequence ID" value="NZ_AZFQ01000019.1"/>
</dbReference>
<dbReference type="EMBL" id="AZFQ01000019">
    <property type="protein sequence ID" value="KRL99827.1"/>
    <property type="molecule type" value="Genomic_DNA"/>
</dbReference>
<dbReference type="STRING" id="1423801.FD50_GL002362"/>
<dbReference type="InterPro" id="IPR002543">
    <property type="entry name" value="FtsK_dom"/>
</dbReference>
<evidence type="ECO:0000256" key="5">
    <source>
        <dbReference type="ARBA" id="ARBA00025923"/>
    </source>
</evidence>
<feature type="domain" description="FtsK" evidence="8">
    <location>
        <begin position="438"/>
        <end position="630"/>
    </location>
</feature>
<dbReference type="CDD" id="cd01127">
    <property type="entry name" value="TrwB_TraG_TraD_VirD4"/>
    <property type="match status" value="1"/>
</dbReference>
<dbReference type="SMART" id="SM00843">
    <property type="entry name" value="Ftsk_gamma"/>
    <property type="match status" value="1"/>
</dbReference>
<evidence type="ECO:0000256" key="3">
    <source>
        <dbReference type="ARBA" id="ARBA00022840"/>
    </source>
</evidence>
<dbReference type="GO" id="GO:0005524">
    <property type="term" value="F:ATP binding"/>
    <property type="evidence" value="ECO:0007669"/>
    <property type="project" value="UniProtKB-UniRule"/>
</dbReference>
<dbReference type="SUPFAM" id="SSF46785">
    <property type="entry name" value="Winged helix' DNA-binding domain"/>
    <property type="match status" value="1"/>
</dbReference>
<protein>
    <submittedName>
        <fullName evidence="9">Cell division protein FtsK</fullName>
    </submittedName>
</protein>
<keyword evidence="4" id="KW-0238">DNA-binding</keyword>
<accession>A0A0R1V888</accession>
<gene>
    <name evidence="9" type="ORF">FD50_GL002362</name>
</gene>
<dbReference type="AlphaFoldDB" id="A0A0R1V888"/>
<dbReference type="InterPro" id="IPR041027">
    <property type="entry name" value="FtsK_alpha"/>
</dbReference>
<dbReference type="PANTHER" id="PTHR22683:SF42">
    <property type="entry name" value="DNA TRANSLOCASE SFTA"/>
    <property type="match status" value="1"/>
</dbReference>
<evidence type="ECO:0000256" key="1">
    <source>
        <dbReference type="ARBA" id="ARBA00006474"/>
    </source>
</evidence>
<feature type="region of interest" description="Disordered" evidence="7">
    <location>
        <begin position="123"/>
        <end position="179"/>
    </location>
</feature>
<dbReference type="PANTHER" id="PTHR22683">
    <property type="entry name" value="SPORULATION PROTEIN RELATED"/>
    <property type="match status" value="1"/>
</dbReference>
<dbReference type="Pfam" id="PF17854">
    <property type="entry name" value="FtsK_alpha"/>
    <property type="match status" value="1"/>
</dbReference>
<dbReference type="Pfam" id="PF01580">
    <property type="entry name" value="FtsK_SpoIIIE"/>
    <property type="match status" value="1"/>
</dbReference>
<dbReference type="Pfam" id="PF09397">
    <property type="entry name" value="FtsK_gamma"/>
    <property type="match status" value="1"/>
</dbReference>
<evidence type="ECO:0000256" key="2">
    <source>
        <dbReference type="ARBA" id="ARBA00022741"/>
    </source>
</evidence>
<dbReference type="GO" id="GO:0003677">
    <property type="term" value="F:DNA binding"/>
    <property type="evidence" value="ECO:0007669"/>
    <property type="project" value="UniProtKB-KW"/>
</dbReference>
<evidence type="ECO:0000259" key="8">
    <source>
        <dbReference type="PROSITE" id="PS50901"/>
    </source>
</evidence>
<dbReference type="InterPro" id="IPR050206">
    <property type="entry name" value="FtsK/SpoIIIE/SftA"/>
</dbReference>
<keyword evidence="9" id="KW-0131">Cell cycle</keyword>
<dbReference type="InterPro" id="IPR036388">
    <property type="entry name" value="WH-like_DNA-bd_sf"/>
</dbReference>
<dbReference type="InterPro" id="IPR027417">
    <property type="entry name" value="P-loop_NTPase"/>
</dbReference>
<comment type="subunit">
    <text evidence="5">Homohexamer. Forms a ring that surrounds DNA.</text>
</comment>
<dbReference type="Proteomes" id="UP000051166">
    <property type="component" value="Unassembled WGS sequence"/>
</dbReference>
<comment type="caution">
    <text evidence="9">The sequence shown here is derived from an EMBL/GenBank/DDBJ whole genome shotgun (WGS) entry which is preliminary data.</text>
</comment>
<keyword evidence="2 6" id="KW-0547">Nucleotide-binding</keyword>
<sequence length="774" mass="85079">MQHYDGPAFYRRFKEKKVKSAESQSARKVAEYARDEIPMRKTTLHKKHFGENSIPESHPFRPTYVPPAFNHKGSFAKAQRRYQQLYNELAKPAASFYLLANEDEEVAQNDLIFMDIPEHHENVKNSSPDLLSNQQANHGLNPSVEEDAGTTSSAEQGVLENSKISPEQTAVDAAESDSTATLNRTIAENKPAAVLNDETPGHSLATVNTQSAKMLPESTKKIVQNEKRLESEKITTEVPQVENNHFAENSFAQNTPAISQTNSIGKFISPSAAIAEKKRAAASQPLTSSPEKVQATKTSKGYHFPPLSLLPQAVTDNDPSMIEWVRGQKETLNDTLRSFKVNAAVNRWTIGPAVTQFEITLGRGVKVNKITNLADDLKLALAAKDIRIEAPIPGKRSVGIEVPNLHSRPVMLAEVLGSARFQESTSPLTVALGVDLFGRAQVTDLRRMPHGLIAGATGSGKSVFINSLLLSLLYKATPAQVKLLLIDPKAVEMAPYHEIPHLLAPVISDPQAAAAALKWVVTEMEERYQRLAAAGARNLEAYNKKAAARGEDGLKMPYIVIVIDELADLMMVASSEVQDYIARITQKARAAGIHLLIATQRPSVDVITGTIKNNIPTRIAFMVSSQVDSRTIIDTAGAERLLGRGDLLYLGNGASQPLRLQGTFVQDEVDELAEFVRRQGTPHYAFDPAGLKKKTQEAEQEDALFPRVLDYIVNEETISTSKLQRVFSIGYNRAANLIDELEQKQFISPAHGSKPRLVFLTQKDLQELRGQSSS</sequence>
<feature type="compositionally biased region" description="Polar residues" evidence="7">
    <location>
        <begin position="284"/>
        <end position="298"/>
    </location>
</feature>
<evidence type="ECO:0000256" key="6">
    <source>
        <dbReference type="PROSITE-ProRule" id="PRU00289"/>
    </source>
</evidence>
<proteinExistence type="inferred from homology"/>
<dbReference type="OrthoDB" id="9807790at2"/>
<dbReference type="InterPro" id="IPR036390">
    <property type="entry name" value="WH_DNA-bd_sf"/>
</dbReference>
<evidence type="ECO:0000313" key="9">
    <source>
        <dbReference type="EMBL" id="KRL99827.1"/>
    </source>
</evidence>
<dbReference type="Gene3D" id="1.10.10.10">
    <property type="entry name" value="Winged helix-like DNA-binding domain superfamily/Winged helix DNA-binding domain"/>
    <property type="match status" value="1"/>
</dbReference>
<dbReference type="InterPro" id="IPR018541">
    <property type="entry name" value="Ftsk_gamma"/>
</dbReference>
<organism evidence="9 10">
    <name type="scientific">Liquorilactobacillus satsumensis DSM 16230 = JCM 12392</name>
    <dbReference type="NCBI Taxonomy" id="1423801"/>
    <lineage>
        <taxon>Bacteria</taxon>
        <taxon>Bacillati</taxon>
        <taxon>Bacillota</taxon>
        <taxon>Bacilli</taxon>
        <taxon>Lactobacillales</taxon>
        <taxon>Lactobacillaceae</taxon>
        <taxon>Liquorilactobacillus</taxon>
    </lineage>
</organism>
<feature type="binding site" evidence="6">
    <location>
        <begin position="455"/>
        <end position="462"/>
    </location>
    <ligand>
        <name>ATP</name>
        <dbReference type="ChEBI" id="CHEBI:30616"/>
    </ligand>
</feature>
<dbReference type="GO" id="GO:0051301">
    <property type="term" value="P:cell division"/>
    <property type="evidence" value="ECO:0007669"/>
    <property type="project" value="UniProtKB-KW"/>
</dbReference>
<comment type="similarity">
    <text evidence="1">Belongs to the FtsK/SpoIIIE/SftA family.</text>
</comment>